<evidence type="ECO:0000313" key="4">
    <source>
        <dbReference type="Proteomes" id="UP000886523"/>
    </source>
</evidence>
<reference evidence="3" key="1">
    <citation type="journal article" date="2020" name="Nat. Commun.">
        <title>Large-scale genome sequencing of mycorrhizal fungi provides insights into the early evolution of symbiotic traits.</title>
        <authorList>
            <person name="Miyauchi S."/>
            <person name="Kiss E."/>
            <person name="Kuo A."/>
            <person name="Drula E."/>
            <person name="Kohler A."/>
            <person name="Sanchez-Garcia M."/>
            <person name="Morin E."/>
            <person name="Andreopoulos B."/>
            <person name="Barry K.W."/>
            <person name="Bonito G."/>
            <person name="Buee M."/>
            <person name="Carver A."/>
            <person name="Chen C."/>
            <person name="Cichocki N."/>
            <person name="Clum A."/>
            <person name="Culley D."/>
            <person name="Crous P.W."/>
            <person name="Fauchery L."/>
            <person name="Girlanda M."/>
            <person name="Hayes R.D."/>
            <person name="Keri Z."/>
            <person name="LaButti K."/>
            <person name="Lipzen A."/>
            <person name="Lombard V."/>
            <person name="Magnuson J."/>
            <person name="Maillard F."/>
            <person name="Murat C."/>
            <person name="Nolan M."/>
            <person name="Ohm R.A."/>
            <person name="Pangilinan J."/>
            <person name="Pereira M.F."/>
            <person name="Perotto S."/>
            <person name="Peter M."/>
            <person name="Pfister S."/>
            <person name="Riley R."/>
            <person name="Sitrit Y."/>
            <person name="Stielow J.B."/>
            <person name="Szollosi G."/>
            <person name="Zifcakova L."/>
            <person name="Stursova M."/>
            <person name="Spatafora J.W."/>
            <person name="Tedersoo L."/>
            <person name="Vaario L.M."/>
            <person name="Yamada A."/>
            <person name="Yan M."/>
            <person name="Wang P."/>
            <person name="Xu J."/>
            <person name="Bruns T."/>
            <person name="Baldrian P."/>
            <person name="Vilgalys R."/>
            <person name="Dunand C."/>
            <person name="Henrissat B."/>
            <person name="Grigoriev I.V."/>
            <person name="Hibbett D."/>
            <person name="Nagy L.G."/>
            <person name="Martin F.M."/>
        </authorList>
    </citation>
    <scope>NUCLEOTIDE SEQUENCE</scope>
    <source>
        <strain evidence="3">UP504</strain>
    </source>
</reference>
<evidence type="ECO:0000313" key="3">
    <source>
        <dbReference type="EMBL" id="KAF9510857.1"/>
    </source>
</evidence>
<proteinExistence type="predicted"/>
<dbReference type="PROSITE" id="PS50181">
    <property type="entry name" value="FBOX"/>
    <property type="match status" value="1"/>
</dbReference>
<organism evidence="3 4">
    <name type="scientific">Hydnum rufescens UP504</name>
    <dbReference type="NCBI Taxonomy" id="1448309"/>
    <lineage>
        <taxon>Eukaryota</taxon>
        <taxon>Fungi</taxon>
        <taxon>Dikarya</taxon>
        <taxon>Basidiomycota</taxon>
        <taxon>Agaricomycotina</taxon>
        <taxon>Agaricomycetes</taxon>
        <taxon>Cantharellales</taxon>
        <taxon>Hydnaceae</taxon>
        <taxon>Hydnum</taxon>
    </lineage>
</organism>
<feature type="region of interest" description="Disordered" evidence="1">
    <location>
        <begin position="480"/>
        <end position="501"/>
    </location>
</feature>
<dbReference type="SUPFAM" id="SSF81383">
    <property type="entry name" value="F-box domain"/>
    <property type="match status" value="1"/>
</dbReference>
<evidence type="ECO:0000256" key="1">
    <source>
        <dbReference type="SAM" id="MobiDB-lite"/>
    </source>
</evidence>
<protein>
    <recommendedName>
        <fullName evidence="2">F-box domain-containing protein</fullName>
    </recommendedName>
</protein>
<sequence length="549" mass="61453">MPKSPGPATMRNLPLEIILRIFSFLDGGQIARCTEICVYFKDAIERSTAMQYAIKLAICGYSESHDDHVSSKPVATRLNQLECHIRAWNNLDWVESFVTIPNARFKALSRGIFVLVNPDVVTCVQLPSFLRDVPLRTWAIENPVDVDFIYCVAADASQDLFVIFHRSSNFLHSFLRLQSLSDSVPHPRAALPVLEVLVASTPVRQKSISMVQIIGHLLGVFHYFDAAVLQIWDWSAGHRVASLQLGSNYWEEVMPLTSSMPLSFAFLSGTSFIIPTPNAVDVYRFPPGSWDATPTRIASFGLPPEDEEGFIGWIQIQGASSIQEAWSSLYGSDDDIHPHHSRSSRLPRNPLGATNNCQYIGLRRQTHSNPPPGIIYVTRFYAPLHVFRQSATYEDPLAIPWDAWSQGVYADAPLSPENPTEVHLLHTGRIVEVLHEIHGPGLRTSISLLDLNLKRVELCDMRKSHSDVYPVGGITPDPYSSSGGARIRTSPLPMRGSSRTYMKPSISDEEWTETWVDDEHIMFVEWSEQEAVELAILTVSPVNRHSSNS</sequence>
<dbReference type="InterPro" id="IPR001810">
    <property type="entry name" value="F-box_dom"/>
</dbReference>
<feature type="domain" description="F-box" evidence="2">
    <location>
        <begin position="7"/>
        <end position="53"/>
    </location>
</feature>
<evidence type="ECO:0000259" key="2">
    <source>
        <dbReference type="PROSITE" id="PS50181"/>
    </source>
</evidence>
<dbReference type="OrthoDB" id="3256413at2759"/>
<gene>
    <name evidence="3" type="ORF">BS47DRAFT_1347468</name>
</gene>
<dbReference type="InterPro" id="IPR036047">
    <property type="entry name" value="F-box-like_dom_sf"/>
</dbReference>
<accession>A0A9P6ASF6</accession>
<dbReference type="Gene3D" id="1.20.1280.50">
    <property type="match status" value="1"/>
</dbReference>
<name>A0A9P6ASF6_9AGAM</name>
<dbReference type="AlphaFoldDB" id="A0A9P6ASF6"/>
<dbReference type="EMBL" id="MU129009">
    <property type="protein sequence ID" value="KAF9510857.1"/>
    <property type="molecule type" value="Genomic_DNA"/>
</dbReference>
<keyword evidence="4" id="KW-1185">Reference proteome</keyword>
<dbReference type="Proteomes" id="UP000886523">
    <property type="component" value="Unassembled WGS sequence"/>
</dbReference>
<comment type="caution">
    <text evidence="3">The sequence shown here is derived from an EMBL/GenBank/DDBJ whole genome shotgun (WGS) entry which is preliminary data.</text>
</comment>
<dbReference type="Pfam" id="PF12937">
    <property type="entry name" value="F-box-like"/>
    <property type="match status" value="1"/>
</dbReference>